<dbReference type="InterPro" id="IPR022357">
    <property type="entry name" value="MIP_CS"/>
</dbReference>
<dbReference type="GO" id="GO:0015267">
    <property type="term" value="F:channel activity"/>
    <property type="evidence" value="ECO:0007669"/>
    <property type="project" value="InterPro"/>
</dbReference>
<evidence type="ECO:0000256" key="5">
    <source>
        <dbReference type="ARBA" id="ARBA00023136"/>
    </source>
</evidence>
<dbReference type="AlphaFoldDB" id="A0A6A1VN43"/>
<feature type="transmembrane region" description="Helical" evidence="8">
    <location>
        <begin position="90"/>
        <end position="108"/>
    </location>
</feature>
<feature type="transmembrane region" description="Helical" evidence="8">
    <location>
        <begin position="137"/>
        <end position="154"/>
    </location>
</feature>
<evidence type="ECO:0000256" key="7">
    <source>
        <dbReference type="SAM" id="MobiDB-lite"/>
    </source>
</evidence>
<dbReference type="InterPro" id="IPR000425">
    <property type="entry name" value="MIP"/>
</dbReference>
<gene>
    <name evidence="9" type="ORF">CJ030_MR5G023157</name>
</gene>
<dbReference type="InterPro" id="IPR034294">
    <property type="entry name" value="Aquaporin_transptr"/>
</dbReference>
<evidence type="ECO:0000313" key="9">
    <source>
        <dbReference type="EMBL" id="KAB1214244.1"/>
    </source>
</evidence>
<comment type="caution">
    <text evidence="9">The sequence shown here is derived from an EMBL/GenBank/DDBJ whole genome shotgun (WGS) entry which is preliminary data.</text>
</comment>
<dbReference type="Proteomes" id="UP000516437">
    <property type="component" value="Chromosome 5"/>
</dbReference>
<dbReference type="PANTHER" id="PTHR45724:SF26">
    <property type="entry name" value="AQUAPORIN NIP7-1-RELATED"/>
    <property type="match status" value="1"/>
</dbReference>
<dbReference type="SUPFAM" id="SSF81338">
    <property type="entry name" value="Aquaporin-like"/>
    <property type="match status" value="1"/>
</dbReference>
<evidence type="ECO:0000256" key="2">
    <source>
        <dbReference type="ARBA" id="ARBA00022448"/>
    </source>
</evidence>
<evidence type="ECO:0000313" key="10">
    <source>
        <dbReference type="Proteomes" id="UP000516437"/>
    </source>
</evidence>
<dbReference type="PANTHER" id="PTHR45724">
    <property type="entry name" value="AQUAPORIN NIP2-1"/>
    <property type="match status" value="1"/>
</dbReference>
<dbReference type="InterPro" id="IPR023271">
    <property type="entry name" value="Aquaporin-like"/>
</dbReference>
<keyword evidence="2 6" id="KW-0813">Transport</keyword>
<evidence type="ECO:0000256" key="6">
    <source>
        <dbReference type="RuleBase" id="RU000477"/>
    </source>
</evidence>
<evidence type="ECO:0000256" key="4">
    <source>
        <dbReference type="ARBA" id="ARBA00022989"/>
    </source>
</evidence>
<feature type="transmembrane region" description="Helical" evidence="8">
    <location>
        <begin position="174"/>
        <end position="193"/>
    </location>
</feature>
<dbReference type="GO" id="GO:0016020">
    <property type="term" value="C:membrane"/>
    <property type="evidence" value="ECO:0007669"/>
    <property type="project" value="UniProtKB-SubCell"/>
</dbReference>
<keyword evidence="10" id="KW-1185">Reference proteome</keyword>
<keyword evidence="4 8" id="KW-1133">Transmembrane helix</keyword>
<feature type="transmembrane region" description="Helical" evidence="8">
    <location>
        <begin position="59"/>
        <end position="78"/>
    </location>
</feature>
<feature type="transmembrane region" description="Helical" evidence="8">
    <location>
        <begin position="253"/>
        <end position="274"/>
    </location>
</feature>
<dbReference type="PRINTS" id="PR00783">
    <property type="entry name" value="MINTRINSICP"/>
</dbReference>
<accession>A0A6A1VN43</accession>
<comment type="similarity">
    <text evidence="6">Belongs to the MIP/aquaporin (TC 1.A.8) family.</text>
</comment>
<dbReference type="OrthoDB" id="3222at2759"/>
<protein>
    <submittedName>
        <fullName evidence="9">Putative aquaporin NIP7-1</fullName>
    </submittedName>
</protein>
<feature type="region of interest" description="Disordered" evidence="7">
    <location>
        <begin position="1"/>
        <end position="33"/>
    </location>
</feature>
<name>A0A6A1VN43_9ROSI</name>
<dbReference type="PROSITE" id="PS00221">
    <property type="entry name" value="MIP"/>
    <property type="match status" value="1"/>
</dbReference>
<keyword evidence="3 6" id="KW-0812">Transmembrane</keyword>
<keyword evidence="5 8" id="KW-0472">Membrane</keyword>
<organism evidence="9 10">
    <name type="scientific">Morella rubra</name>
    <name type="common">Chinese bayberry</name>
    <dbReference type="NCBI Taxonomy" id="262757"/>
    <lineage>
        <taxon>Eukaryota</taxon>
        <taxon>Viridiplantae</taxon>
        <taxon>Streptophyta</taxon>
        <taxon>Embryophyta</taxon>
        <taxon>Tracheophyta</taxon>
        <taxon>Spermatophyta</taxon>
        <taxon>Magnoliopsida</taxon>
        <taxon>eudicotyledons</taxon>
        <taxon>Gunneridae</taxon>
        <taxon>Pentapetalae</taxon>
        <taxon>rosids</taxon>
        <taxon>fabids</taxon>
        <taxon>Fagales</taxon>
        <taxon>Myricaceae</taxon>
        <taxon>Morella</taxon>
    </lineage>
</organism>
<proteinExistence type="inferred from homology"/>
<feature type="transmembrane region" description="Helical" evidence="8">
    <location>
        <begin position="214"/>
        <end position="233"/>
    </location>
</feature>
<dbReference type="EMBL" id="RXIC02000023">
    <property type="protein sequence ID" value="KAB1214244.1"/>
    <property type="molecule type" value="Genomic_DNA"/>
</dbReference>
<comment type="subcellular location">
    <subcellularLocation>
        <location evidence="1">Membrane</location>
        <topology evidence="1">Multi-pass membrane protein</topology>
    </subcellularLocation>
</comment>
<evidence type="ECO:0000256" key="3">
    <source>
        <dbReference type="ARBA" id="ARBA00022692"/>
    </source>
</evidence>
<reference evidence="9 10" key="1">
    <citation type="journal article" date="2019" name="Plant Biotechnol. J.">
        <title>The red bayberry genome and genetic basis of sex determination.</title>
        <authorList>
            <person name="Jia H.M."/>
            <person name="Jia H.J."/>
            <person name="Cai Q.L."/>
            <person name="Wang Y."/>
            <person name="Zhao H.B."/>
            <person name="Yang W.F."/>
            <person name="Wang G.Y."/>
            <person name="Li Y.H."/>
            <person name="Zhan D.L."/>
            <person name="Shen Y.T."/>
            <person name="Niu Q.F."/>
            <person name="Chang L."/>
            <person name="Qiu J."/>
            <person name="Zhao L."/>
            <person name="Xie H.B."/>
            <person name="Fu W.Y."/>
            <person name="Jin J."/>
            <person name="Li X.W."/>
            <person name="Jiao Y."/>
            <person name="Zhou C.C."/>
            <person name="Tu T."/>
            <person name="Chai C.Y."/>
            <person name="Gao J.L."/>
            <person name="Fan L.J."/>
            <person name="van de Weg E."/>
            <person name="Wang J.Y."/>
            <person name="Gao Z.S."/>
        </authorList>
    </citation>
    <scope>NUCLEOTIDE SEQUENCE [LARGE SCALE GENOMIC DNA]</scope>
    <source>
        <tissue evidence="9">Leaves</tissue>
    </source>
</reference>
<sequence>MKSLFEEPPPVVPNKSSTSIRPKDDREMGSNDMSESVDALNESAFKCFPQGMYLNLGRVVLAEMVGTFILIFAVCGIIACTQLMRGGIGLLEYAATAGLTVAVVIFSVGPISSAHVNPAITIAFAAFGHFPWSKVPIYIIAQTLGSVLATYIGQSVYGVQSEIMTTRPLHSCSSAFWVELIATFIIMFLVASLTHHNQSVRLWILQPIGQLSGFVVGIAIGLAVLITGPVSGGSMNPARSLGPAIISGKFKDVWIYVTAPTIGAVAGALLDYVLHLQPRSRSPTSQTSIIGRGR</sequence>
<dbReference type="Pfam" id="PF00230">
    <property type="entry name" value="MIP"/>
    <property type="match status" value="1"/>
</dbReference>
<evidence type="ECO:0000256" key="1">
    <source>
        <dbReference type="ARBA" id="ARBA00004141"/>
    </source>
</evidence>
<evidence type="ECO:0000256" key="8">
    <source>
        <dbReference type="SAM" id="Phobius"/>
    </source>
</evidence>
<dbReference type="Gene3D" id="1.20.1080.10">
    <property type="entry name" value="Glycerol uptake facilitator protein"/>
    <property type="match status" value="1"/>
</dbReference>